<reference evidence="11 12" key="1">
    <citation type="submission" date="2024-06" db="EMBL/GenBank/DDBJ databases">
        <authorList>
            <person name="Li Z."/>
            <person name="Jiang Y."/>
        </authorList>
    </citation>
    <scope>NUCLEOTIDE SEQUENCE [LARGE SCALE GENOMIC DNA]</scope>
    <source>
        <strain evidence="11 12">HSW-8</strain>
    </source>
</reference>
<name>A0ABV2A888_9GAMM</name>
<proteinExistence type="inferred from homology"/>
<dbReference type="InterPro" id="IPR050330">
    <property type="entry name" value="Bact_OuterMem_StrucFunc"/>
</dbReference>
<dbReference type="PANTHER" id="PTHR30329:SF21">
    <property type="entry name" value="LIPOPROTEIN YIAD-RELATED"/>
    <property type="match status" value="1"/>
</dbReference>
<protein>
    <recommendedName>
        <fullName evidence="8">Peptidoglycan-associated lipoprotein</fullName>
        <shortName evidence="8">PAL</shortName>
    </recommendedName>
</protein>
<dbReference type="RefSeq" id="WP_352888159.1">
    <property type="nucleotide sequence ID" value="NZ_JBEPIJ010000004.1"/>
</dbReference>
<dbReference type="Proteomes" id="UP001465331">
    <property type="component" value="Unassembled WGS sequence"/>
</dbReference>
<comment type="subcellular location">
    <subcellularLocation>
        <location evidence="8">Cell outer membrane</location>
        <topology evidence="8">Lipid-anchor</topology>
    </subcellularLocation>
</comment>
<feature type="domain" description="OmpA-like" evidence="10">
    <location>
        <begin position="63"/>
        <end position="177"/>
    </location>
</feature>
<dbReference type="PANTHER" id="PTHR30329">
    <property type="entry name" value="STATOR ELEMENT OF FLAGELLAR MOTOR COMPLEX"/>
    <property type="match status" value="1"/>
</dbReference>
<dbReference type="Pfam" id="PF00691">
    <property type="entry name" value="OmpA"/>
    <property type="match status" value="1"/>
</dbReference>
<dbReference type="CDD" id="cd07185">
    <property type="entry name" value="OmpA_C-like"/>
    <property type="match status" value="1"/>
</dbReference>
<evidence type="ECO:0000256" key="7">
    <source>
        <dbReference type="ARBA" id="ARBA00023306"/>
    </source>
</evidence>
<dbReference type="InterPro" id="IPR006665">
    <property type="entry name" value="OmpA-like"/>
</dbReference>
<accession>A0ABV2A888</accession>
<comment type="function">
    <text evidence="8">Part of the Tol-Pal system, which plays a role in outer membrane invagination during cell division and is important for maintaining outer membrane integrity.</text>
</comment>
<dbReference type="Gene3D" id="3.30.1330.60">
    <property type="entry name" value="OmpA-like domain"/>
    <property type="match status" value="1"/>
</dbReference>
<keyword evidence="12" id="KW-1185">Reference proteome</keyword>
<evidence type="ECO:0000259" key="10">
    <source>
        <dbReference type="PROSITE" id="PS51123"/>
    </source>
</evidence>
<keyword evidence="2 8" id="KW-0732">Signal</keyword>
<dbReference type="SUPFAM" id="SSF103088">
    <property type="entry name" value="OmpA-like"/>
    <property type="match status" value="1"/>
</dbReference>
<evidence type="ECO:0000313" key="12">
    <source>
        <dbReference type="Proteomes" id="UP001465331"/>
    </source>
</evidence>
<keyword evidence="6 8" id="KW-0449">Lipoprotein</keyword>
<dbReference type="PROSITE" id="PS51257">
    <property type="entry name" value="PROKAR_LIPOPROTEIN"/>
    <property type="match status" value="1"/>
</dbReference>
<organism evidence="11 12">
    <name type="scientific">Sinimarinibacterium thermocellulolyticum</name>
    <dbReference type="NCBI Taxonomy" id="3170016"/>
    <lineage>
        <taxon>Bacteria</taxon>
        <taxon>Pseudomonadati</taxon>
        <taxon>Pseudomonadota</taxon>
        <taxon>Gammaproteobacteria</taxon>
        <taxon>Nevskiales</taxon>
        <taxon>Nevskiaceae</taxon>
        <taxon>Sinimarinibacterium</taxon>
    </lineage>
</organism>
<dbReference type="InterPro" id="IPR036737">
    <property type="entry name" value="OmpA-like_sf"/>
</dbReference>
<evidence type="ECO:0000256" key="2">
    <source>
        <dbReference type="ARBA" id="ARBA00022729"/>
    </source>
</evidence>
<dbReference type="InterPro" id="IPR006690">
    <property type="entry name" value="OMPA-like_CS"/>
</dbReference>
<dbReference type="InterPro" id="IPR014169">
    <property type="entry name" value="Pal_lipo_C"/>
</dbReference>
<evidence type="ECO:0000256" key="3">
    <source>
        <dbReference type="ARBA" id="ARBA00023136"/>
    </source>
</evidence>
<gene>
    <name evidence="8 11" type="primary">pal</name>
    <name evidence="11" type="ORF">ABSH63_05490</name>
</gene>
<evidence type="ECO:0000313" key="11">
    <source>
        <dbReference type="EMBL" id="MES0873462.1"/>
    </source>
</evidence>
<evidence type="ECO:0000256" key="9">
    <source>
        <dbReference type="SAM" id="MobiDB-lite"/>
    </source>
</evidence>
<dbReference type="InterPro" id="IPR039001">
    <property type="entry name" value="Pal"/>
</dbReference>
<dbReference type="HAMAP" id="MF_02204">
    <property type="entry name" value="Pal"/>
    <property type="match status" value="1"/>
</dbReference>
<dbReference type="PRINTS" id="PR01021">
    <property type="entry name" value="OMPADOMAIN"/>
</dbReference>
<evidence type="ECO:0000256" key="1">
    <source>
        <dbReference type="ARBA" id="ARBA00022618"/>
    </source>
</evidence>
<comment type="subunit">
    <text evidence="8">The Tol-Pal system is composed of five core proteins: the inner membrane proteins TolA, TolQ and TolR, the periplasmic protein TolB and the outer membrane protein Pal. They form a network linking the inner and outer membranes and the peptidoglycan layer.</text>
</comment>
<keyword evidence="4 8" id="KW-0564">Palmitate</keyword>
<dbReference type="NCBIfam" id="TIGR02802">
    <property type="entry name" value="Pal_lipo"/>
    <property type="match status" value="1"/>
</dbReference>
<dbReference type="PROSITE" id="PS51123">
    <property type="entry name" value="OMPA_2"/>
    <property type="match status" value="1"/>
</dbReference>
<keyword evidence="3 8" id="KW-0472">Membrane</keyword>
<keyword evidence="7 8" id="KW-0131">Cell cycle</keyword>
<feature type="region of interest" description="Disordered" evidence="9">
    <location>
        <begin position="24"/>
        <end position="46"/>
    </location>
</feature>
<dbReference type="EMBL" id="JBEPIJ010000004">
    <property type="protein sequence ID" value="MES0873462.1"/>
    <property type="molecule type" value="Genomic_DNA"/>
</dbReference>
<comment type="caution">
    <text evidence="11">The sequence shown here is derived from an EMBL/GenBank/DDBJ whole genome shotgun (WGS) entry which is preliminary data.</text>
</comment>
<evidence type="ECO:0000256" key="5">
    <source>
        <dbReference type="ARBA" id="ARBA00023237"/>
    </source>
</evidence>
<evidence type="ECO:0000256" key="6">
    <source>
        <dbReference type="ARBA" id="ARBA00023288"/>
    </source>
</evidence>
<keyword evidence="5 8" id="KW-0998">Cell outer membrane</keyword>
<dbReference type="InterPro" id="IPR006664">
    <property type="entry name" value="OMP_bac"/>
</dbReference>
<sequence length="177" mass="19465">MDKKIWLPAVLGLALAVQGCGSNKARSASEGGYGSTAQTGEPYTDRIAPQPAPLEDSRFDTAAAAERALSTNLIYFDFDDTTIRPEYMGVIETYARYLQDNPSARVRLEGHADERGTREYNLGLGERRALSVESALVSRGVSREQISVVSYGEERPAVSGHDESAWAKNRRVQIIRQ</sequence>
<dbReference type="PROSITE" id="PS01068">
    <property type="entry name" value="OMPA_1"/>
    <property type="match status" value="1"/>
</dbReference>
<evidence type="ECO:0000256" key="4">
    <source>
        <dbReference type="ARBA" id="ARBA00023139"/>
    </source>
</evidence>
<comment type="similarity">
    <text evidence="8">Belongs to the Pal lipoprotein family.</text>
</comment>
<evidence type="ECO:0000256" key="8">
    <source>
        <dbReference type="HAMAP-Rule" id="MF_02204"/>
    </source>
</evidence>
<keyword evidence="1 8" id="KW-0132">Cell division</keyword>